<comment type="caution">
    <text evidence="1">The sequence shown here is derived from an EMBL/GenBank/DDBJ whole genome shotgun (WGS) entry which is preliminary data.</text>
</comment>
<dbReference type="EMBL" id="JAIQCJ010002304">
    <property type="protein sequence ID" value="KAJ8777530.1"/>
    <property type="molecule type" value="Genomic_DNA"/>
</dbReference>
<evidence type="ECO:0000313" key="2">
    <source>
        <dbReference type="Proteomes" id="UP001159641"/>
    </source>
</evidence>
<dbReference type="Proteomes" id="UP001159641">
    <property type="component" value="Unassembled WGS sequence"/>
</dbReference>
<dbReference type="AlphaFoldDB" id="A0AB34GF52"/>
<proteinExistence type="predicted"/>
<evidence type="ECO:0000313" key="1">
    <source>
        <dbReference type="EMBL" id="KAJ8777530.1"/>
    </source>
</evidence>
<name>A0AB34GF52_ESCRO</name>
<gene>
    <name evidence="1" type="ORF">J1605_014420</name>
</gene>
<sequence>MSFKFHLWLLEKGMARAGSCQTPVVHLFKEEKNGISDWEAFFQLPGWCHVFTLDKPEGPRGLKSYDQYRSVPYRSCQQGEDRGLGHTNTPCFGSEQGCQWQDGCDFADHKEVSPQVISGVPRGVSENRYDMEYSTGCTWVLCGAGGCSGPGQPSCGVSQTKIPSMSWFQSEELYLPGSAPSI</sequence>
<protein>
    <submittedName>
        <fullName evidence="1">Uncharacterized protein</fullName>
    </submittedName>
</protein>
<accession>A0AB34GF52</accession>
<keyword evidence="2" id="KW-1185">Reference proteome</keyword>
<organism evidence="1 2">
    <name type="scientific">Eschrichtius robustus</name>
    <name type="common">California gray whale</name>
    <name type="synonym">Eschrichtius gibbosus</name>
    <dbReference type="NCBI Taxonomy" id="9764"/>
    <lineage>
        <taxon>Eukaryota</taxon>
        <taxon>Metazoa</taxon>
        <taxon>Chordata</taxon>
        <taxon>Craniata</taxon>
        <taxon>Vertebrata</taxon>
        <taxon>Euteleostomi</taxon>
        <taxon>Mammalia</taxon>
        <taxon>Eutheria</taxon>
        <taxon>Laurasiatheria</taxon>
        <taxon>Artiodactyla</taxon>
        <taxon>Whippomorpha</taxon>
        <taxon>Cetacea</taxon>
        <taxon>Mysticeti</taxon>
        <taxon>Eschrichtiidae</taxon>
        <taxon>Eschrichtius</taxon>
    </lineage>
</organism>
<reference evidence="1 2" key="1">
    <citation type="submission" date="2022-11" db="EMBL/GenBank/DDBJ databases">
        <title>Whole genome sequence of Eschrichtius robustus ER-17-0199.</title>
        <authorList>
            <person name="Bruniche-Olsen A."/>
            <person name="Black A.N."/>
            <person name="Fields C.J."/>
            <person name="Walden K."/>
            <person name="Dewoody J.A."/>
        </authorList>
    </citation>
    <scope>NUCLEOTIDE SEQUENCE [LARGE SCALE GENOMIC DNA]</scope>
    <source>
        <strain evidence="1">ER-17-0199</strain>
        <tissue evidence="1">Blubber</tissue>
    </source>
</reference>